<keyword evidence="2" id="KW-0812">Transmembrane</keyword>
<feature type="coiled-coil region" evidence="1">
    <location>
        <begin position="203"/>
        <end position="230"/>
    </location>
</feature>
<feature type="transmembrane region" description="Helical" evidence="2">
    <location>
        <begin position="1689"/>
        <end position="1712"/>
    </location>
</feature>
<dbReference type="GeneID" id="39873753"/>
<evidence type="ECO:0000256" key="2">
    <source>
        <dbReference type="SAM" id="Phobius"/>
    </source>
</evidence>
<dbReference type="Proteomes" id="UP000236319">
    <property type="component" value="Unassembled WGS sequence"/>
</dbReference>
<proteinExistence type="predicted"/>
<dbReference type="InterPro" id="IPR050163">
    <property type="entry name" value="Apolipoprotein_A1/A4/E"/>
</dbReference>
<evidence type="ECO:0000313" key="4">
    <source>
        <dbReference type="Proteomes" id="UP000236319"/>
    </source>
</evidence>
<dbReference type="EMBL" id="BDSA01000002">
    <property type="protein sequence ID" value="GBE59983.1"/>
    <property type="molecule type" value="Genomic_DNA"/>
</dbReference>
<dbReference type="OrthoDB" id="366912at2759"/>
<evidence type="ECO:0000256" key="1">
    <source>
        <dbReference type="SAM" id="Coils"/>
    </source>
</evidence>
<feature type="coiled-coil region" evidence="1">
    <location>
        <begin position="58"/>
        <end position="85"/>
    </location>
</feature>
<dbReference type="RefSeq" id="XP_028866226.1">
    <property type="nucleotide sequence ID" value="XM_029010393.1"/>
</dbReference>
<protein>
    <recommendedName>
        <fullName evidence="5">C3H1-type domain-containing protein</fullName>
    </recommendedName>
</protein>
<name>A0A2H6KAG7_9APIC</name>
<sequence>MAFWHSVLKDVHDKQPYETGKGFIDSLVKNTLQPNLHSGHDGFCTAFPKVSVHVERYNKEVKASNEKIKSRIQGLEKDMKILKKTVSEILGKNSDADDAMKICQAEELVDKTLAEYKQKAEHFTNDLDVNNSYKDAIKALNSSLRVTIKHVHSTMAHETKRLEKVREAEAAELQETTEKIQSVLAAAKDCVNTNISEVVTKMVRDLKQKVQKILDQLKKIAQELEKYIKELGQWISKAEAAVNSALGRVESILKEVNEKDSVTQPYKIKQALEQIKTAVTMLYGAGEDAKKFVGEKVKSALEAVKTMDGKLKEDLYNVKENIKRAIKALGTKLEKNVKDDLGVLESGIRNALTQHVKSVLKAINKEVDKIKNGEGLDGFVTHVTKDYVKKFKDQGFEGIVQKWIDDILKTNDILKGAIDSYASQPNGLGTSVFEFHTDKLASGTGGIKDSHTNDVAEAIKNKIKNGNYGIEMKFTEPRGDGGQNDKVNENIKAVYDCINNFHTKLGEKIKNNPSVRYGRDEFINGIVGAIEGVLVKTGMEFTNKGYLKEAVQIILHSVHATATQLAEQIKLLAGYEDSSSVYKIKKVDEAYTKATTLHRELEEAARESSGRSKGYVANQKIQLATYRHDKAVEVELKQNFPTNGALGQNNYTLGPSLMSQFHETHQKLQLGQIASATSSGGGEDVLEQQLKDDPANGTLTGQPENKKVTLQGTTSFTKYKLQVTQSTVTGDIDNLAGALPDKIKEIRTQVTEALKPIAQFHGFANEDIKKVTDNLTELYRVIKHEGEQSKSELQLLKNTYFKDHDFTVTRLVRDNIKRIKYDLEQLKTVDLGGAIKEAEYFLTGAEPTCKATIKSLEDHVKAQAADAEAKLTTHARKRYVNSIQTLLTAFSDKVEEELKPLPKEIADDLTLGFKGFMSKFEEHFITHPKSIRGIKDIENKFSQEKSPLSQAVVKLHGSFKKFFHDYQKHTDFSKDFRKFEASKDALQKMLAELITSQHFNQTFMENSESLENELSKLNPLIIGEAENPFIVDALKKGFSGLIEELGNTYISTYSEREINWQTIGQEEKEKYAKISLTLTPTVYEALTQLKEKLDDTSTGWKLNNIYNNSVPKSSLHALFFRDNGYDSALPVGAEHGELNHKPEYKGSRILTNLMNNKHNLFVTSNQSLSALRSGTEDIAVDFVEETGIIHRLRDYLNEYFDICHLTHIDKPRSPCSVFEMSLWLSGLPHNPIYEKLKQQITTMFEVPSETDPSQKIVKPMNAYPQQFTDGEIHSALEHVTSHAYSLLTGVVGHGDDETFYACEFPSNSLSLKYPASGAECLDMLLDILRRMFPVLTFLHTQCSLRDKHGGWRDCYYGKDIRSSKWSCNEHVTDEPTCQANCQASTKPNCQPTSPLMSYINDSLHGHLPHDVTSVGCKSSCNTCAKSPPGMPCLPPLGFRAFSNSTHTGRDLCEVLGELVGADGVFTKLYAPLTCLLNRAPMTLPDVFAFYYSLALADKITATVGCDHSDAVSLLDPCKYMYESSSHFMHETNVDRDLSYFVGCGKQDCGYFMRPLNSVAYYCFAPKHADKYLSWILGCANQLVRFFEELKQAFCNISCVDSGCSPCLNSAACRGGKHGNKPCGCRSMVDCKGVSPTFYRFGLTFPDASNSSRKQCSQFCKALEDILKSGALSRFLKAIDEFMFTVRKNFIWTLLALWSLSLLYLLHITVVRLDVLRIRSHLRSPSSHRIAAQSLLAVAKVGKIANVKYFSP</sequence>
<reference evidence="3 4" key="1">
    <citation type="journal article" date="2017" name="BMC Genomics">
        <title>Whole-genome assembly of Babesia ovata and comparative genomics between closely related pathogens.</title>
        <authorList>
            <person name="Yamagishi J."/>
            <person name="Asada M."/>
            <person name="Hakimi H."/>
            <person name="Tanaka T.Q."/>
            <person name="Sugimoto C."/>
            <person name="Kawazu S."/>
        </authorList>
    </citation>
    <scope>NUCLEOTIDE SEQUENCE [LARGE SCALE GENOMIC DNA]</scope>
    <source>
        <strain evidence="3 4">Miyake</strain>
    </source>
</reference>
<evidence type="ECO:0000313" key="3">
    <source>
        <dbReference type="EMBL" id="GBE59983.1"/>
    </source>
</evidence>
<keyword evidence="2" id="KW-0472">Membrane</keyword>
<keyword evidence="1" id="KW-0175">Coiled coil</keyword>
<gene>
    <name evidence="3" type="ORF">BOVATA_014760</name>
</gene>
<organism evidence="3 4">
    <name type="scientific">Babesia ovata</name>
    <dbReference type="NCBI Taxonomy" id="189622"/>
    <lineage>
        <taxon>Eukaryota</taxon>
        <taxon>Sar</taxon>
        <taxon>Alveolata</taxon>
        <taxon>Apicomplexa</taxon>
        <taxon>Aconoidasida</taxon>
        <taxon>Piroplasmida</taxon>
        <taxon>Babesiidae</taxon>
        <taxon>Babesia</taxon>
    </lineage>
</organism>
<dbReference type="VEuPathDB" id="PiroplasmaDB:BOVATA_014760"/>
<dbReference type="PANTHER" id="PTHR18976">
    <property type="entry name" value="APOLIPOPROTEIN"/>
    <property type="match status" value="1"/>
</dbReference>
<keyword evidence="2" id="KW-1133">Transmembrane helix</keyword>
<evidence type="ECO:0008006" key="5">
    <source>
        <dbReference type="Google" id="ProtNLM"/>
    </source>
</evidence>
<accession>A0A2H6KAG7</accession>
<keyword evidence="4" id="KW-1185">Reference proteome</keyword>
<comment type="caution">
    <text evidence="3">The sequence shown here is derived from an EMBL/GenBank/DDBJ whole genome shotgun (WGS) entry which is preliminary data.</text>
</comment>
<dbReference type="PANTHER" id="PTHR18976:SF34">
    <property type="entry name" value="LIPID-BINDING PROTEIN"/>
    <property type="match status" value="1"/>
</dbReference>